<dbReference type="InterPro" id="IPR007197">
    <property type="entry name" value="rSAM"/>
</dbReference>
<comment type="cofactor">
    <cofactor evidence="1">
        <name>[4Fe-4S] cluster</name>
        <dbReference type="ChEBI" id="CHEBI:49883"/>
    </cofactor>
</comment>
<reference evidence="10 11" key="1">
    <citation type="journal article" date="2015" name="Nature">
        <title>rRNA introns, odd ribosomes, and small enigmatic genomes across a large radiation of phyla.</title>
        <authorList>
            <person name="Brown C.T."/>
            <person name="Hug L.A."/>
            <person name="Thomas B.C."/>
            <person name="Sharon I."/>
            <person name="Castelle C.J."/>
            <person name="Singh A."/>
            <person name="Wilkins M.J."/>
            <person name="Williams K.H."/>
            <person name="Banfield J.F."/>
        </authorList>
    </citation>
    <scope>NUCLEOTIDE SEQUENCE [LARGE SCALE GENOMIC DNA]</scope>
</reference>
<keyword evidence="5" id="KW-0479">Metal-binding</keyword>
<dbReference type="Gene3D" id="3.40.50.280">
    <property type="entry name" value="Cobalamin-binding domain"/>
    <property type="match status" value="1"/>
</dbReference>
<proteinExistence type="predicted"/>
<keyword evidence="2" id="KW-0489">Methyltransferase</keyword>
<gene>
    <name evidence="10" type="ORF">US31_C0004G0023</name>
</gene>
<feature type="domain" description="Radical SAM core" evidence="9">
    <location>
        <begin position="205"/>
        <end position="446"/>
    </location>
</feature>
<keyword evidence="4" id="KW-0949">S-adenosyl-L-methionine</keyword>
<dbReference type="InterPro" id="IPR006158">
    <property type="entry name" value="Cobalamin-bd"/>
</dbReference>
<comment type="caution">
    <text evidence="10">The sequence shown here is derived from an EMBL/GenBank/DDBJ whole genome shotgun (WGS) entry which is preliminary data.</text>
</comment>
<dbReference type="SUPFAM" id="SSF52242">
    <property type="entry name" value="Cobalamin (vitamin B12)-binding domain"/>
    <property type="match status" value="1"/>
</dbReference>
<dbReference type="InterPro" id="IPR023404">
    <property type="entry name" value="rSAM_horseshoe"/>
</dbReference>
<evidence type="ECO:0000256" key="7">
    <source>
        <dbReference type="ARBA" id="ARBA00023014"/>
    </source>
</evidence>
<evidence type="ECO:0000256" key="6">
    <source>
        <dbReference type="ARBA" id="ARBA00023004"/>
    </source>
</evidence>
<dbReference type="CDD" id="cd02068">
    <property type="entry name" value="radical_SAM_B12_BD"/>
    <property type="match status" value="1"/>
</dbReference>
<dbReference type="PANTHER" id="PTHR43409:SF7">
    <property type="entry name" value="BLL1977 PROTEIN"/>
    <property type="match status" value="1"/>
</dbReference>
<evidence type="ECO:0000259" key="8">
    <source>
        <dbReference type="PROSITE" id="PS51332"/>
    </source>
</evidence>
<dbReference type="GO" id="GO:0046872">
    <property type="term" value="F:metal ion binding"/>
    <property type="evidence" value="ECO:0007669"/>
    <property type="project" value="UniProtKB-KW"/>
</dbReference>
<evidence type="ECO:0000256" key="4">
    <source>
        <dbReference type="ARBA" id="ARBA00022691"/>
    </source>
</evidence>
<dbReference type="PROSITE" id="PS51332">
    <property type="entry name" value="B12_BINDING"/>
    <property type="match status" value="1"/>
</dbReference>
<dbReference type="CDD" id="cd01335">
    <property type="entry name" value="Radical_SAM"/>
    <property type="match status" value="1"/>
</dbReference>
<dbReference type="InterPro" id="IPR051198">
    <property type="entry name" value="BchE-like"/>
</dbReference>
<evidence type="ECO:0000256" key="5">
    <source>
        <dbReference type="ARBA" id="ARBA00022723"/>
    </source>
</evidence>
<evidence type="ECO:0000259" key="9">
    <source>
        <dbReference type="PROSITE" id="PS51918"/>
    </source>
</evidence>
<dbReference type="SFLD" id="SFLDS00029">
    <property type="entry name" value="Radical_SAM"/>
    <property type="match status" value="1"/>
</dbReference>
<dbReference type="InterPro" id="IPR036724">
    <property type="entry name" value="Cobalamin-bd_sf"/>
</dbReference>
<dbReference type="PANTHER" id="PTHR43409">
    <property type="entry name" value="ANAEROBIC MAGNESIUM-PROTOPORPHYRIN IX MONOMETHYL ESTER CYCLASE-RELATED"/>
    <property type="match status" value="1"/>
</dbReference>
<dbReference type="EMBL" id="LBSM01000004">
    <property type="protein sequence ID" value="KKQ18461.1"/>
    <property type="molecule type" value="Genomic_DNA"/>
</dbReference>
<keyword evidence="6" id="KW-0408">Iron</keyword>
<dbReference type="AlphaFoldDB" id="A0A0G0IR03"/>
<accession>A0A0G0IR03</accession>
<dbReference type="InterPro" id="IPR006638">
    <property type="entry name" value="Elp3/MiaA/NifB-like_rSAM"/>
</dbReference>
<dbReference type="SUPFAM" id="SSF102114">
    <property type="entry name" value="Radical SAM enzymes"/>
    <property type="match status" value="1"/>
</dbReference>
<dbReference type="Pfam" id="PF02310">
    <property type="entry name" value="B12-binding"/>
    <property type="match status" value="1"/>
</dbReference>
<dbReference type="Gene3D" id="3.80.30.20">
    <property type="entry name" value="tm_1862 like domain"/>
    <property type="match status" value="1"/>
</dbReference>
<dbReference type="SMART" id="SM00729">
    <property type="entry name" value="Elp3"/>
    <property type="match status" value="1"/>
</dbReference>
<dbReference type="SFLD" id="SFLDG01082">
    <property type="entry name" value="B12-binding_domain_containing"/>
    <property type="match status" value="1"/>
</dbReference>
<organism evidence="10 11">
    <name type="scientific">Berkelbacteria bacterium GW2011_GWA1_36_9</name>
    <dbReference type="NCBI Taxonomy" id="1618331"/>
    <lineage>
        <taxon>Bacteria</taxon>
        <taxon>Candidatus Berkelbacteria</taxon>
    </lineage>
</organism>
<name>A0A0G0IR03_9BACT</name>
<sequence length="484" mass="55795">MKILLINPPFDYFSPYLLTSEPLSLGYLASYLRKYGHNINIMDGVAGRIYKKGKLWHFGSNNLEISRKIKEFKPDIVGITCTFSLRIDATLNIAKLVKKIDKQIITIVGGIHPTIFPKETISHPEVDYVVIGEGEESFLNLIRKIESGRIFSKMNIDGFACKHNGFIELNYKTHFIQNLDSLPFPARDLLPMDFYLRKKTVLYGLGTKRAASIITSRSCPMRCTFCSMHLSHGPKLRSRSVQNVFAELEEMVKKYHVEEVFFMDDNLTFEKERIVSLCQLILRKKLQFRWNTPNGVRADKLDTKIVRMMKKAGCANICIGIESGSNKIRNEIIKKGLPDKEIHKALKACSKVNLPVVGFFILGIPGETEETFRETINMVKTIPLSMIATSFFTPFPGTALYDDCVKNGYINSDYWKKINNFNTPIVETPMFNRQTLRKWEKDIYKQFFMSHFLSLFLQTITLKNEFLKWEMVKRFMADKFGVSL</sequence>
<dbReference type="InterPro" id="IPR058240">
    <property type="entry name" value="rSAM_sf"/>
</dbReference>
<evidence type="ECO:0000313" key="11">
    <source>
        <dbReference type="Proteomes" id="UP000034508"/>
    </source>
</evidence>
<dbReference type="PROSITE" id="PS51918">
    <property type="entry name" value="RADICAL_SAM"/>
    <property type="match status" value="1"/>
</dbReference>
<dbReference type="GO" id="GO:0051539">
    <property type="term" value="F:4 iron, 4 sulfur cluster binding"/>
    <property type="evidence" value="ECO:0007669"/>
    <property type="project" value="UniProtKB-KW"/>
</dbReference>
<dbReference type="GO" id="GO:0031419">
    <property type="term" value="F:cobalamin binding"/>
    <property type="evidence" value="ECO:0007669"/>
    <property type="project" value="InterPro"/>
</dbReference>
<keyword evidence="7" id="KW-0411">Iron-sulfur</keyword>
<feature type="domain" description="B12-binding" evidence="8">
    <location>
        <begin position="1"/>
        <end position="152"/>
    </location>
</feature>
<evidence type="ECO:0000256" key="1">
    <source>
        <dbReference type="ARBA" id="ARBA00001966"/>
    </source>
</evidence>
<keyword evidence="3" id="KW-0808">Transferase</keyword>
<dbReference type="SFLD" id="SFLDG01123">
    <property type="entry name" value="methyltransferase_(Class_B)"/>
    <property type="match status" value="1"/>
</dbReference>
<protein>
    <submittedName>
        <fullName evidence="10">Uncharacterized protein</fullName>
    </submittedName>
</protein>
<dbReference type="GO" id="GO:0003824">
    <property type="term" value="F:catalytic activity"/>
    <property type="evidence" value="ECO:0007669"/>
    <property type="project" value="InterPro"/>
</dbReference>
<dbReference type="Proteomes" id="UP000034508">
    <property type="component" value="Unassembled WGS sequence"/>
</dbReference>
<evidence type="ECO:0000256" key="2">
    <source>
        <dbReference type="ARBA" id="ARBA00022603"/>
    </source>
</evidence>
<evidence type="ECO:0000313" key="10">
    <source>
        <dbReference type="EMBL" id="KKQ18461.1"/>
    </source>
</evidence>
<dbReference type="InterPro" id="IPR034466">
    <property type="entry name" value="Methyltransferase_Class_B"/>
</dbReference>
<dbReference type="Pfam" id="PF04055">
    <property type="entry name" value="Radical_SAM"/>
    <property type="match status" value="1"/>
</dbReference>
<evidence type="ECO:0000256" key="3">
    <source>
        <dbReference type="ARBA" id="ARBA00022679"/>
    </source>
</evidence>